<dbReference type="InterPro" id="IPR017441">
    <property type="entry name" value="Protein_kinase_ATP_BS"/>
</dbReference>
<dbReference type="SUPFAM" id="SSF51110">
    <property type="entry name" value="alpha-D-mannose-specific plant lectins"/>
    <property type="match status" value="1"/>
</dbReference>
<sequence length="827" mass="93001">MGMVVLDSLYLYLASSFYWFKNQKSLFLTMVKPLSYIFSFFTALILLLSPSISAQSRSNIPVGNSLSAIINGSSWLSPSGDFAFGFHQYLNHTNLFLLAIWYAKIPDTIVWFANEGNPVPQGSSVTITTDEGLILSNPQGSNLWNTSSDLNGNVVSYGFMSDTGNMILTSSSDSNPVWQSFEHPTDTLLPTQVMNIEGAVDSRLSETNFTKGRYQLRLQTDGNAVLHVMDQTIYWADTRPYFASNTWNPPNQGKQVIYNVSGQMYVAAENGTAVYNFIPEDTVIVSSRDYYQRVTLSFYGLLTWYYHPRNFTNNEVGWSKMYSIIVNICNVGCGFNSICSYDDVAHSISCDCPSHYSLVDPTDKYGSCKPDFQLSEDDGKDGVFVEYNLVRLQNTKFDSDKCDKRFEGITEEQCKSSCLGDRFCAVATWVGDKDTCCKYKPLFSGGNHDRKVSETAWLKVGNGTYSTAPLITKEKTKLNTVVSVLLGGSVFVNLGLLMVGFFFIYRKKQLRSVKQPRKEYDNVHCFSYKVLEEATDGFKEELGRGAFGAVYKGVIGAGNYLTFVAVKKLDRISNNADKEFETEVNTIGKTHHKNLVRLVGFCKEGDQRLLVYEFMRNGSLADFLFGDHRPSWEARIKTSEGIARGLLYLHEECSTQIIHCDIKPQNILLDDHQNALIADFGIAKLMAQNQTHTTTAIRGTKGYVAPEWFKNKPVTLKVDVYSFGVILLEIICCRRSVCMDRIEEEEAILTDWAFDCYFSNRLDQLVNDDIEAISDIIRLKRFVKISLWCIQEDPSLRPSMRAVTQMLEGLVEVPAPPCPTSIASGTR</sequence>
<dbReference type="Gene3D" id="3.30.200.20">
    <property type="entry name" value="Phosphorylase Kinase, domain 1"/>
    <property type="match status" value="1"/>
</dbReference>
<evidence type="ECO:0000256" key="16">
    <source>
        <dbReference type="ARBA" id="ARBA00048679"/>
    </source>
</evidence>
<keyword evidence="8 17" id="KW-0418">Kinase</keyword>
<keyword evidence="14" id="KW-0325">Glycoprotein</keyword>
<dbReference type="GO" id="GO:0016020">
    <property type="term" value="C:membrane"/>
    <property type="evidence" value="ECO:0007669"/>
    <property type="project" value="UniProtKB-SubCell"/>
</dbReference>
<dbReference type="Proteomes" id="UP000813463">
    <property type="component" value="Chromosome 4"/>
</dbReference>
<name>A0A9R0K9H1_SPIOL</name>
<dbReference type="SMART" id="SM00108">
    <property type="entry name" value="B_lectin"/>
    <property type="match status" value="1"/>
</dbReference>
<protein>
    <recommendedName>
        <fullName evidence="17">Receptor-like serine/threonine-protein kinase</fullName>
        <ecNumber evidence="17">2.7.11.1</ecNumber>
    </recommendedName>
</protein>
<dbReference type="PIRSF" id="PIRSF000641">
    <property type="entry name" value="SRK"/>
    <property type="match status" value="1"/>
</dbReference>
<evidence type="ECO:0000256" key="1">
    <source>
        <dbReference type="ARBA" id="ARBA00004167"/>
    </source>
</evidence>
<evidence type="ECO:0000256" key="9">
    <source>
        <dbReference type="ARBA" id="ARBA00022840"/>
    </source>
</evidence>
<dbReference type="PROSITE" id="PS00108">
    <property type="entry name" value="PROTEIN_KINASE_ST"/>
    <property type="match status" value="1"/>
</dbReference>
<evidence type="ECO:0000256" key="6">
    <source>
        <dbReference type="ARBA" id="ARBA00022729"/>
    </source>
</evidence>
<keyword evidence="4 17" id="KW-0808">Transferase</keyword>
<dbReference type="AlphaFoldDB" id="A0A9R0K9H1"/>
<keyword evidence="2 17" id="KW-0723">Serine/threonine-protein kinase</keyword>
<comment type="catalytic activity">
    <reaction evidence="16 17">
        <text>L-seryl-[protein] + ATP = O-phospho-L-seryl-[protein] + ADP + H(+)</text>
        <dbReference type="Rhea" id="RHEA:17989"/>
        <dbReference type="Rhea" id="RHEA-COMP:9863"/>
        <dbReference type="Rhea" id="RHEA-COMP:11604"/>
        <dbReference type="ChEBI" id="CHEBI:15378"/>
        <dbReference type="ChEBI" id="CHEBI:29999"/>
        <dbReference type="ChEBI" id="CHEBI:30616"/>
        <dbReference type="ChEBI" id="CHEBI:83421"/>
        <dbReference type="ChEBI" id="CHEBI:456216"/>
        <dbReference type="EC" id="2.7.11.1"/>
    </reaction>
</comment>
<evidence type="ECO:0000256" key="15">
    <source>
        <dbReference type="ARBA" id="ARBA00047899"/>
    </source>
</evidence>
<comment type="catalytic activity">
    <reaction evidence="15 17">
        <text>L-threonyl-[protein] + ATP = O-phospho-L-threonyl-[protein] + ADP + H(+)</text>
        <dbReference type="Rhea" id="RHEA:46608"/>
        <dbReference type="Rhea" id="RHEA-COMP:11060"/>
        <dbReference type="Rhea" id="RHEA-COMP:11605"/>
        <dbReference type="ChEBI" id="CHEBI:15378"/>
        <dbReference type="ChEBI" id="CHEBI:30013"/>
        <dbReference type="ChEBI" id="CHEBI:30616"/>
        <dbReference type="ChEBI" id="CHEBI:61977"/>
        <dbReference type="ChEBI" id="CHEBI:456216"/>
        <dbReference type="EC" id="2.7.11.1"/>
    </reaction>
</comment>
<dbReference type="InterPro" id="IPR008271">
    <property type="entry name" value="Ser/Thr_kinase_AS"/>
</dbReference>
<dbReference type="CDD" id="cd00028">
    <property type="entry name" value="B_lectin"/>
    <property type="match status" value="1"/>
</dbReference>
<dbReference type="Gene3D" id="1.10.510.10">
    <property type="entry name" value="Transferase(Phosphotransferase) domain 1"/>
    <property type="match status" value="1"/>
</dbReference>
<keyword evidence="3" id="KW-0245">EGF-like domain</keyword>
<dbReference type="InterPro" id="IPR051343">
    <property type="entry name" value="G-type_lectin_kinases/EP1-like"/>
</dbReference>
<dbReference type="SMART" id="SM00220">
    <property type="entry name" value="S_TKc"/>
    <property type="match status" value="1"/>
</dbReference>
<keyword evidence="22" id="KW-1185">Reference proteome</keyword>
<dbReference type="GO" id="GO:0005524">
    <property type="term" value="F:ATP binding"/>
    <property type="evidence" value="ECO:0007669"/>
    <property type="project" value="UniProtKB-UniRule"/>
</dbReference>
<dbReference type="GO" id="GO:0004672">
    <property type="term" value="F:protein kinase activity"/>
    <property type="evidence" value="ECO:0000318"/>
    <property type="project" value="GO_Central"/>
</dbReference>
<keyword evidence="13" id="KW-0675">Receptor</keyword>
<dbReference type="Gene3D" id="2.90.10.10">
    <property type="entry name" value="Bulb-type lectin domain"/>
    <property type="match status" value="2"/>
</dbReference>
<feature type="domain" description="Protein kinase" evidence="20">
    <location>
        <begin position="536"/>
        <end position="811"/>
    </location>
</feature>
<feature type="transmembrane region" description="Helical" evidence="19">
    <location>
        <begin position="481"/>
        <end position="505"/>
    </location>
</feature>
<keyword evidence="9 17" id="KW-0067">ATP-binding</keyword>
<dbReference type="Pfam" id="PF00069">
    <property type="entry name" value="Pkinase"/>
    <property type="match status" value="1"/>
</dbReference>
<feature type="domain" description="Bulb-type lectin" evidence="21">
    <location>
        <begin position="60"/>
        <end position="181"/>
    </location>
</feature>
<accession>A0A9R0K9H1</accession>
<reference evidence="22" key="1">
    <citation type="journal article" date="2021" name="Nat. Commun.">
        <title>Genomic analyses provide insights into spinach domestication and the genetic basis of agronomic traits.</title>
        <authorList>
            <person name="Cai X."/>
            <person name="Sun X."/>
            <person name="Xu C."/>
            <person name="Sun H."/>
            <person name="Wang X."/>
            <person name="Ge C."/>
            <person name="Zhang Z."/>
            <person name="Wang Q."/>
            <person name="Fei Z."/>
            <person name="Jiao C."/>
            <person name="Wang Q."/>
        </authorList>
    </citation>
    <scope>NUCLEOTIDE SEQUENCE [LARGE SCALE GENOMIC DNA]</scope>
    <source>
        <strain evidence="22">cv. Varoflay</strain>
    </source>
</reference>
<keyword evidence="7 17" id="KW-0547">Nucleotide-binding</keyword>
<dbReference type="SUPFAM" id="SSF56112">
    <property type="entry name" value="Protein kinase-like (PK-like)"/>
    <property type="match status" value="1"/>
</dbReference>
<feature type="binding site" evidence="18">
    <location>
        <position position="568"/>
    </location>
    <ligand>
        <name>ATP</name>
        <dbReference type="ChEBI" id="CHEBI:30616"/>
    </ligand>
</feature>
<dbReference type="PROSITE" id="PS50011">
    <property type="entry name" value="PROTEIN_KINASE_DOM"/>
    <property type="match status" value="1"/>
</dbReference>
<dbReference type="InterPro" id="IPR024171">
    <property type="entry name" value="SRK-like_kinase"/>
</dbReference>
<dbReference type="CDD" id="cd14066">
    <property type="entry name" value="STKc_IRAK"/>
    <property type="match status" value="1"/>
</dbReference>
<dbReference type="InterPro" id="IPR000719">
    <property type="entry name" value="Prot_kinase_dom"/>
</dbReference>
<dbReference type="EC" id="2.7.11.1" evidence="17"/>
<dbReference type="InterPro" id="IPR036426">
    <property type="entry name" value="Bulb-type_lectin_dom_sf"/>
</dbReference>
<dbReference type="GeneID" id="110802280"/>
<dbReference type="PROSITE" id="PS00107">
    <property type="entry name" value="PROTEIN_KINASE_ATP"/>
    <property type="match status" value="1"/>
</dbReference>
<evidence type="ECO:0000256" key="2">
    <source>
        <dbReference type="ARBA" id="ARBA00022527"/>
    </source>
</evidence>
<dbReference type="PANTHER" id="PTHR47976:SF15">
    <property type="entry name" value="G-TYPE LECTIN S-RECEPTOR-LIKE SERINE_THREONINE-PROTEIN KINASE RLK1"/>
    <property type="match status" value="1"/>
</dbReference>
<dbReference type="InterPro" id="IPR001480">
    <property type="entry name" value="Bulb-type_lectin_dom"/>
</dbReference>
<evidence type="ECO:0000256" key="12">
    <source>
        <dbReference type="ARBA" id="ARBA00023157"/>
    </source>
</evidence>
<evidence type="ECO:0000256" key="18">
    <source>
        <dbReference type="PROSITE-ProRule" id="PRU10141"/>
    </source>
</evidence>
<evidence type="ECO:0000256" key="3">
    <source>
        <dbReference type="ARBA" id="ARBA00022536"/>
    </source>
</evidence>
<dbReference type="KEGG" id="soe:110802280"/>
<keyword evidence="11 19" id="KW-0472">Membrane</keyword>
<organism evidence="22 23">
    <name type="scientific">Spinacia oleracea</name>
    <name type="common">Spinach</name>
    <dbReference type="NCBI Taxonomy" id="3562"/>
    <lineage>
        <taxon>Eukaryota</taxon>
        <taxon>Viridiplantae</taxon>
        <taxon>Streptophyta</taxon>
        <taxon>Embryophyta</taxon>
        <taxon>Tracheophyta</taxon>
        <taxon>Spermatophyta</taxon>
        <taxon>Magnoliopsida</taxon>
        <taxon>eudicotyledons</taxon>
        <taxon>Gunneridae</taxon>
        <taxon>Pentapetalae</taxon>
        <taxon>Caryophyllales</taxon>
        <taxon>Chenopodiaceae</taxon>
        <taxon>Chenopodioideae</taxon>
        <taxon>Anserineae</taxon>
        <taxon>Spinacia</taxon>
    </lineage>
</organism>
<evidence type="ECO:0000259" key="21">
    <source>
        <dbReference type="PROSITE" id="PS50927"/>
    </source>
</evidence>
<comment type="subcellular location">
    <subcellularLocation>
        <location evidence="1">Membrane</location>
        <topology evidence="1">Single-pass membrane protein</topology>
    </subcellularLocation>
</comment>
<dbReference type="PANTHER" id="PTHR47976">
    <property type="entry name" value="G-TYPE LECTIN S-RECEPTOR-LIKE SERINE/THREONINE-PROTEIN KINASE SD2-5"/>
    <property type="match status" value="1"/>
</dbReference>
<dbReference type="RefSeq" id="XP_021863424.2">
    <property type="nucleotide sequence ID" value="XM_022007732.2"/>
</dbReference>
<evidence type="ECO:0000256" key="10">
    <source>
        <dbReference type="ARBA" id="ARBA00022989"/>
    </source>
</evidence>
<dbReference type="GO" id="GO:0030246">
    <property type="term" value="F:carbohydrate binding"/>
    <property type="evidence" value="ECO:0007669"/>
    <property type="project" value="UniProtKB-KW"/>
</dbReference>
<proteinExistence type="inferred from homology"/>
<evidence type="ECO:0000256" key="8">
    <source>
        <dbReference type="ARBA" id="ARBA00022777"/>
    </source>
</evidence>
<keyword evidence="6" id="KW-0732">Signal</keyword>
<keyword evidence="10 19" id="KW-1133">Transmembrane helix</keyword>
<dbReference type="GO" id="GO:0004674">
    <property type="term" value="F:protein serine/threonine kinase activity"/>
    <property type="evidence" value="ECO:0007669"/>
    <property type="project" value="UniProtKB-KW"/>
</dbReference>
<evidence type="ECO:0000256" key="14">
    <source>
        <dbReference type="ARBA" id="ARBA00023180"/>
    </source>
</evidence>
<keyword evidence="5 19" id="KW-0812">Transmembrane</keyword>
<evidence type="ECO:0000256" key="5">
    <source>
        <dbReference type="ARBA" id="ARBA00022692"/>
    </source>
</evidence>
<evidence type="ECO:0000313" key="23">
    <source>
        <dbReference type="RefSeq" id="XP_021863424.2"/>
    </source>
</evidence>
<evidence type="ECO:0000259" key="20">
    <source>
        <dbReference type="PROSITE" id="PS50011"/>
    </source>
</evidence>
<evidence type="ECO:0000313" key="22">
    <source>
        <dbReference type="Proteomes" id="UP000813463"/>
    </source>
</evidence>
<keyword evidence="12" id="KW-1015">Disulfide bond</keyword>
<dbReference type="InterPro" id="IPR011009">
    <property type="entry name" value="Kinase-like_dom_sf"/>
</dbReference>
<reference evidence="23" key="2">
    <citation type="submission" date="2025-08" db="UniProtKB">
        <authorList>
            <consortium name="RefSeq"/>
        </authorList>
    </citation>
    <scope>IDENTIFICATION</scope>
    <source>
        <tissue evidence="23">Leaf</tissue>
    </source>
</reference>
<dbReference type="Pfam" id="PF01453">
    <property type="entry name" value="B_lectin"/>
    <property type="match status" value="1"/>
</dbReference>
<gene>
    <name evidence="23" type="primary">LOC110802280</name>
</gene>
<evidence type="ECO:0000256" key="13">
    <source>
        <dbReference type="ARBA" id="ARBA00023170"/>
    </source>
</evidence>
<evidence type="ECO:0000256" key="7">
    <source>
        <dbReference type="ARBA" id="ARBA00022741"/>
    </source>
</evidence>
<evidence type="ECO:0000256" key="17">
    <source>
        <dbReference type="PIRNR" id="PIRNR000641"/>
    </source>
</evidence>
<evidence type="ECO:0000256" key="4">
    <source>
        <dbReference type="ARBA" id="ARBA00022679"/>
    </source>
</evidence>
<comment type="similarity">
    <text evidence="17">Belongs to the protein kinase superfamily. Ser/Thr protein kinase family.</text>
</comment>
<evidence type="ECO:0000256" key="19">
    <source>
        <dbReference type="SAM" id="Phobius"/>
    </source>
</evidence>
<evidence type="ECO:0000256" key="11">
    <source>
        <dbReference type="ARBA" id="ARBA00023136"/>
    </source>
</evidence>
<dbReference type="PROSITE" id="PS50927">
    <property type="entry name" value="BULB_LECTIN"/>
    <property type="match status" value="1"/>
</dbReference>